<dbReference type="GO" id="GO:0071949">
    <property type="term" value="F:FAD binding"/>
    <property type="evidence" value="ECO:0007669"/>
    <property type="project" value="InterPro"/>
</dbReference>
<dbReference type="eggNOG" id="COG3431">
    <property type="taxonomic scope" value="Bacteria"/>
</dbReference>
<dbReference type="PROSITE" id="PS50925">
    <property type="entry name" value="BLUF"/>
    <property type="match status" value="1"/>
</dbReference>
<protein>
    <submittedName>
        <fullName evidence="2">BLUF domain protein</fullName>
    </submittedName>
</protein>
<proteinExistence type="predicted"/>
<dbReference type="InterPro" id="IPR007024">
    <property type="entry name" value="BLUF_domain"/>
</dbReference>
<gene>
    <name evidence="2" type="ORF">OCGS_0085</name>
</gene>
<dbReference type="EMBL" id="AMGO01000001">
    <property type="protein sequence ID" value="EKE45859.1"/>
    <property type="molecule type" value="Genomic_DNA"/>
</dbReference>
<evidence type="ECO:0000313" key="2">
    <source>
        <dbReference type="EMBL" id="EKE45859.1"/>
    </source>
</evidence>
<dbReference type="SMART" id="SM01034">
    <property type="entry name" value="BLUF"/>
    <property type="match status" value="1"/>
</dbReference>
<comment type="caution">
    <text evidence="2">The sequence shown here is derived from an EMBL/GenBank/DDBJ whole genome shotgun (WGS) entry which is preliminary data.</text>
</comment>
<sequence>MIDQIVYASTSSTGDFTPDLPDILRCARRNNPELGITGLLVVGGGTCLQLLEGEPEQLDALLSDLNTDPRHGHIVVMERRHAPSPALPGWAMGYSDAGPAESDLIAMAHDAMAGLPSDPGIIDRIVALARAVPDRAIA</sequence>
<accession>K2HTA6</accession>
<dbReference type="AlphaFoldDB" id="K2HTA6"/>
<dbReference type="STRING" id="1231392.OCGS_0085"/>
<dbReference type="Gene3D" id="3.30.70.100">
    <property type="match status" value="1"/>
</dbReference>
<evidence type="ECO:0000259" key="1">
    <source>
        <dbReference type="PROSITE" id="PS50925"/>
    </source>
</evidence>
<organism evidence="2 3">
    <name type="scientific">Oceaniovalibus guishaninsula JLT2003</name>
    <dbReference type="NCBI Taxonomy" id="1231392"/>
    <lineage>
        <taxon>Bacteria</taxon>
        <taxon>Pseudomonadati</taxon>
        <taxon>Pseudomonadota</taxon>
        <taxon>Alphaproteobacteria</taxon>
        <taxon>Rhodobacterales</taxon>
        <taxon>Roseobacteraceae</taxon>
        <taxon>Oceaniovalibus</taxon>
    </lineage>
</organism>
<dbReference type="Proteomes" id="UP000006765">
    <property type="component" value="Unassembled WGS sequence"/>
</dbReference>
<name>K2HTA6_9RHOB</name>
<feature type="domain" description="BLUF" evidence="1">
    <location>
        <begin position="2"/>
        <end position="93"/>
    </location>
</feature>
<dbReference type="OrthoDB" id="196105at2"/>
<dbReference type="GO" id="GO:0009882">
    <property type="term" value="F:blue light photoreceptor activity"/>
    <property type="evidence" value="ECO:0007669"/>
    <property type="project" value="InterPro"/>
</dbReference>
<dbReference type="Pfam" id="PF04940">
    <property type="entry name" value="BLUF"/>
    <property type="match status" value="1"/>
</dbReference>
<dbReference type="InterPro" id="IPR036046">
    <property type="entry name" value="Acylphosphatase-like_dom_sf"/>
</dbReference>
<dbReference type="SUPFAM" id="SSF54975">
    <property type="entry name" value="Acylphosphatase/BLUF domain-like"/>
    <property type="match status" value="1"/>
</dbReference>
<keyword evidence="3" id="KW-1185">Reference proteome</keyword>
<evidence type="ECO:0000313" key="3">
    <source>
        <dbReference type="Proteomes" id="UP000006765"/>
    </source>
</evidence>
<dbReference type="RefSeq" id="WP_007425238.1">
    <property type="nucleotide sequence ID" value="NZ_AMGO01000001.1"/>
</dbReference>
<reference evidence="2 3" key="1">
    <citation type="journal article" date="2012" name="J. Bacteriol.">
        <title>Draft Genome Sequence of Oceaniovalibus guishaninsula JLT2003T.</title>
        <authorList>
            <person name="Tang K."/>
            <person name="Liu K."/>
            <person name="Jiao N."/>
        </authorList>
    </citation>
    <scope>NUCLEOTIDE SEQUENCE [LARGE SCALE GENOMIC DNA]</scope>
    <source>
        <strain evidence="2 3">JLT2003</strain>
    </source>
</reference>